<gene>
    <name evidence="9" type="primary">cas1_9</name>
    <name evidence="9" type="ORF">SDC9_36356</name>
</gene>
<dbReference type="HAMAP" id="MF_01470">
    <property type="entry name" value="Cas1"/>
    <property type="match status" value="1"/>
</dbReference>
<dbReference type="EMBL" id="VSSQ01000300">
    <property type="protein sequence ID" value="MPL90308.1"/>
    <property type="molecule type" value="Genomic_DNA"/>
</dbReference>
<evidence type="ECO:0000256" key="8">
    <source>
        <dbReference type="ARBA" id="ARBA00023211"/>
    </source>
</evidence>
<name>A0A644VG42_9ZZZZ</name>
<dbReference type="GO" id="GO:0016787">
    <property type="term" value="F:hydrolase activity"/>
    <property type="evidence" value="ECO:0007669"/>
    <property type="project" value="UniProtKB-KW"/>
</dbReference>
<dbReference type="AlphaFoldDB" id="A0A644VG42"/>
<dbReference type="GO" id="GO:0003677">
    <property type="term" value="F:DNA binding"/>
    <property type="evidence" value="ECO:0007669"/>
    <property type="project" value="UniProtKB-KW"/>
</dbReference>
<dbReference type="InterPro" id="IPR042211">
    <property type="entry name" value="CRISPR-assoc_Cas1_N"/>
</dbReference>
<dbReference type="Gene3D" id="1.20.120.920">
    <property type="entry name" value="CRISPR-associated endonuclease Cas1, C-terminal domain"/>
    <property type="match status" value="1"/>
</dbReference>
<protein>
    <submittedName>
        <fullName evidence="9">CRISPR-associated endonuclease Cas1</fullName>
        <ecNumber evidence="9">3.1.-.-</ecNumber>
    </submittedName>
</protein>
<evidence type="ECO:0000256" key="1">
    <source>
        <dbReference type="ARBA" id="ARBA00022722"/>
    </source>
</evidence>
<evidence type="ECO:0000256" key="3">
    <source>
        <dbReference type="ARBA" id="ARBA00022759"/>
    </source>
</evidence>
<keyword evidence="6" id="KW-0051">Antiviral defense</keyword>
<dbReference type="InterPro" id="IPR050646">
    <property type="entry name" value="Cas1"/>
</dbReference>
<accession>A0A644VG42</accession>
<evidence type="ECO:0000256" key="2">
    <source>
        <dbReference type="ARBA" id="ARBA00022723"/>
    </source>
</evidence>
<dbReference type="Pfam" id="PF01867">
    <property type="entry name" value="Cas_Cas1"/>
    <property type="match status" value="1"/>
</dbReference>
<dbReference type="CDD" id="cd09721">
    <property type="entry name" value="Cas1_I-C"/>
    <property type="match status" value="1"/>
</dbReference>
<evidence type="ECO:0000256" key="6">
    <source>
        <dbReference type="ARBA" id="ARBA00023118"/>
    </source>
</evidence>
<dbReference type="NCBIfam" id="TIGR03640">
    <property type="entry name" value="cas1_DVULG"/>
    <property type="match status" value="1"/>
</dbReference>
<keyword evidence="3 9" id="KW-0255">Endonuclease</keyword>
<keyword evidence="8" id="KW-0464">Manganese</keyword>
<evidence type="ECO:0000256" key="7">
    <source>
        <dbReference type="ARBA" id="ARBA00023125"/>
    </source>
</evidence>
<dbReference type="GO" id="GO:0043571">
    <property type="term" value="P:maintenance of CRISPR repeat elements"/>
    <property type="evidence" value="ECO:0007669"/>
    <property type="project" value="InterPro"/>
</dbReference>
<keyword evidence="5" id="KW-0460">Magnesium</keyword>
<dbReference type="PANTHER" id="PTHR34353">
    <property type="entry name" value="CRISPR-ASSOCIATED ENDONUCLEASE CAS1 1"/>
    <property type="match status" value="1"/>
</dbReference>
<keyword evidence="7" id="KW-0238">DNA-binding</keyword>
<dbReference type="PANTHER" id="PTHR34353:SF2">
    <property type="entry name" value="CRISPR-ASSOCIATED ENDONUCLEASE CAS1 1"/>
    <property type="match status" value="1"/>
</dbReference>
<sequence>MRKLRNVLYVTNPKSYLSKDGESIVVSVENQELARVPIHNLEGVVCFGFMGASPGMMALCNENDVGLCFVSPYGKFMARVGGKVSGNVLLRKRQYAVSDDEDASKKVAAYCILGKLMNCRTVLQRFSRDYPDMVSGEFERNFKRLSEGIVQIKAGTCGSLNELRGFEGVLSKYYFDSFNDLILSTEPEFSFENRSRRPPLDRVNALLSFAYTLIAADCASALESVGLDPQVGFLHRVRPGRPSLALDLMEEFRPYLGDRFVLSLVNNRVVTAGDFVVKENGAVLLTDDARKTVLQAWQKRKKEEVMHGYLEEKMPVGLLPYAQAMLLARFLRGDIDGYPPFVVR</sequence>
<dbReference type="GO" id="GO:0004520">
    <property type="term" value="F:DNA endonuclease activity"/>
    <property type="evidence" value="ECO:0007669"/>
    <property type="project" value="InterPro"/>
</dbReference>
<dbReference type="Gene3D" id="3.100.10.20">
    <property type="entry name" value="CRISPR-associated endonuclease Cas1, N-terminal domain"/>
    <property type="match status" value="1"/>
</dbReference>
<dbReference type="NCBIfam" id="TIGR00287">
    <property type="entry name" value="cas1"/>
    <property type="match status" value="1"/>
</dbReference>
<reference evidence="9" key="1">
    <citation type="submission" date="2019-08" db="EMBL/GenBank/DDBJ databases">
        <authorList>
            <person name="Kucharzyk K."/>
            <person name="Murdoch R.W."/>
            <person name="Higgins S."/>
            <person name="Loffler F."/>
        </authorList>
    </citation>
    <scope>NUCLEOTIDE SEQUENCE</scope>
</reference>
<evidence type="ECO:0000313" key="9">
    <source>
        <dbReference type="EMBL" id="MPL90308.1"/>
    </source>
</evidence>
<dbReference type="InterPro" id="IPR042206">
    <property type="entry name" value="CRISPR-assoc_Cas1_C"/>
</dbReference>
<comment type="caution">
    <text evidence="9">The sequence shown here is derived from an EMBL/GenBank/DDBJ whole genome shotgun (WGS) entry which is preliminary data.</text>
</comment>
<dbReference type="EC" id="3.1.-.-" evidence="9"/>
<organism evidence="9">
    <name type="scientific">bioreactor metagenome</name>
    <dbReference type="NCBI Taxonomy" id="1076179"/>
    <lineage>
        <taxon>unclassified sequences</taxon>
        <taxon>metagenomes</taxon>
        <taxon>ecological metagenomes</taxon>
    </lineage>
</organism>
<dbReference type="InterPro" id="IPR019856">
    <property type="entry name" value="CRISPR-assoc_Cas1_DVULG"/>
</dbReference>
<keyword evidence="4 9" id="KW-0378">Hydrolase</keyword>
<keyword evidence="1" id="KW-0540">Nuclease</keyword>
<evidence type="ECO:0000256" key="4">
    <source>
        <dbReference type="ARBA" id="ARBA00022801"/>
    </source>
</evidence>
<evidence type="ECO:0000256" key="5">
    <source>
        <dbReference type="ARBA" id="ARBA00022842"/>
    </source>
</evidence>
<dbReference type="GO" id="GO:0051607">
    <property type="term" value="P:defense response to virus"/>
    <property type="evidence" value="ECO:0007669"/>
    <property type="project" value="UniProtKB-KW"/>
</dbReference>
<proteinExistence type="inferred from homology"/>
<keyword evidence="2" id="KW-0479">Metal-binding</keyword>
<dbReference type="InterPro" id="IPR002729">
    <property type="entry name" value="CRISPR-assoc_Cas1"/>
</dbReference>
<dbReference type="GO" id="GO:0046872">
    <property type="term" value="F:metal ion binding"/>
    <property type="evidence" value="ECO:0007669"/>
    <property type="project" value="UniProtKB-KW"/>
</dbReference>